<organism evidence="2">
    <name type="scientific">Shewanella decolorationis</name>
    <dbReference type="NCBI Taxonomy" id="256839"/>
    <lineage>
        <taxon>Bacteria</taxon>
        <taxon>Pseudomonadati</taxon>
        <taxon>Pseudomonadota</taxon>
        <taxon>Gammaproteobacteria</taxon>
        <taxon>Alteromonadales</taxon>
        <taxon>Shewanellaceae</taxon>
        <taxon>Shewanella</taxon>
    </lineage>
</organism>
<feature type="chain" id="PRO_5023090847" evidence="1">
    <location>
        <begin position="28"/>
        <end position="231"/>
    </location>
</feature>
<accession>A0A5B8R655</accession>
<proteinExistence type="predicted"/>
<sequence length="231" mass="25077">MFQKFIKVVGLSVILLLSQIAVNPASAEEVNNDQGLDLSKLQSGEEMEKDGFKIKYYSNEDAAKKIAKDNGVSEKSVLDKLDGNKTENLNKQTMSSAKVSATATKKCATGAVAFSRPLNVTSSYKPTLDIWTELCENSSGQYVIKSIVDISIDRSYKGVSKGFNGNVTAKALNSGKTLFYNANGDFYNNKSTTAGTQLGFNTASASLSFNVSQTSNFYAYLKQSDNIILFK</sequence>
<gene>
    <name evidence="2" type="ORF">D0436_23165</name>
</gene>
<protein>
    <submittedName>
        <fullName evidence="2">Uncharacterized protein</fullName>
    </submittedName>
</protein>
<dbReference type="EMBL" id="CP031775">
    <property type="protein sequence ID" value="QDZ93101.1"/>
    <property type="molecule type" value="Genomic_DNA"/>
</dbReference>
<dbReference type="AlphaFoldDB" id="A0A5B8R655"/>
<feature type="signal peptide" evidence="1">
    <location>
        <begin position="1"/>
        <end position="27"/>
    </location>
</feature>
<reference evidence="2" key="1">
    <citation type="journal article" date="2019" name="Ecotoxicol. Environ. Saf.">
        <title>Microbial characterization of heavy metal resistant bacterial strains isolated from an electroplating wastewater treatment plant.</title>
        <authorList>
            <person name="Cai X."/>
            <person name="Zheng X."/>
            <person name="Zhang D."/>
            <person name="Iqbal W."/>
            <person name="Liu C."/>
            <person name="Yang B."/>
            <person name="Zhao X."/>
            <person name="Lu X."/>
            <person name="Mao Y."/>
        </authorList>
    </citation>
    <scope>NUCLEOTIDE SEQUENCE [LARGE SCALE GENOMIC DNA]</scope>
    <source>
        <strain evidence="2">Ni1-3</strain>
    </source>
</reference>
<name>A0A5B8R655_9GAMM</name>
<keyword evidence="1" id="KW-0732">Signal</keyword>
<evidence type="ECO:0000256" key="1">
    <source>
        <dbReference type="SAM" id="SignalP"/>
    </source>
</evidence>
<evidence type="ECO:0000313" key="2">
    <source>
        <dbReference type="EMBL" id="QDZ93101.1"/>
    </source>
</evidence>